<dbReference type="Proteomes" id="UP000324748">
    <property type="component" value="Unassembled WGS sequence"/>
</dbReference>
<reference evidence="4 5" key="1">
    <citation type="submission" date="2019-05" db="EMBL/GenBank/DDBJ databases">
        <title>Emergence of the Ug99 lineage of the wheat stem rust pathogen through somatic hybridization.</title>
        <authorList>
            <person name="Li F."/>
            <person name="Upadhyaya N.M."/>
            <person name="Sperschneider J."/>
            <person name="Matny O."/>
            <person name="Nguyen-Phuc H."/>
            <person name="Mago R."/>
            <person name="Raley C."/>
            <person name="Miller M.E."/>
            <person name="Silverstein K.A.T."/>
            <person name="Henningsen E."/>
            <person name="Hirsch C.D."/>
            <person name="Visser B."/>
            <person name="Pretorius Z.A."/>
            <person name="Steffenson B.J."/>
            <person name="Schwessinger B."/>
            <person name="Dodds P.N."/>
            <person name="Figueroa M."/>
        </authorList>
    </citation>
    <scope>NUCLEOTIDE SEQUENCE [LARGE SCALE GENOMIC DNA]</scope>
    <source>
        <strain evidence="2">21-0</strain>
        <strain evidence="3 5">Ug99</strain>
    </source>
</reference>
<evidence type="ECO:0000256" key="1">
    <source>
        <dbReference type="SAM" id="MobiDB-lite"/>
    </source>
</evidence>
<evidence type="ECO:0000313" key="2">
    <source>
        <dbReference type="EMBL" id="KAA1078350.1"/>
    </source>
</evidence>
<organism evidence="3 5">
    <name type="scientific">Puccinia graminis f. sp. tritici</name>
    <dbReference type="NCBI Taxonomy" id="56615"/>
    <lineage>
        <taxon>Eukaryota</taxon>
        <taxon>Fungi</taxon>
        <taxon>Dikarya</taxon>
        <taxon>Basidiomycota</taxon>
        <taxon>Pucciniomycotina</taxon>
        <taxon>Pucciniomycetes</taxon>
        <taxon>Pucciniales</taxon>
        <taxon>Pucciniaceae</taxon>
        <taxon>Puccinia</taxon>
    </lineage>
</organism>
<feature type="region of interest" description="Disordered" evidence="1">
    <location>
        <begin position="1"/>
        <end position="25"/>
    </location>
</feature>
<evidence type="ECO:0000313" key="5">
    <source>
        <dbReference type="Proteomes" id="UP000325313"/>
    </source>
</evidence>
<dbReference type="EMBL" id="VDEP01000304">
    <property type="protein sequence ID" value="KAA1109813.1"/>
    <property type="molecule type" value="Genomic_DNA"/>
</dbReference>
<evidence type="ECO:0000313" key="4">
    <source>
        <dbReference type="Proteomes" id="UP000324748"/>
    </source>
</evidence>
<gene>
    <name evidence="2" type="ORF">PGT21_033904</name>
    <name evidence="3" type="ORF">PGTUg99_035416</name>
</gene>
<feature type="region of interest" description="Disordered" evidence="1">
    <location>
        <begin position="159"/>
        <end position="198"/>
    </location>
</feature>
<dbReference type="OrthoDB" id="2516766at2759"/>
<dbReference type="AlphaFoldDB" id="A0A5B0QA19"/>
<accession>A0A5B0QA19</accession>
<protein>
    <submittedName>
        <fullName evidence="3">Uncharacterized protein</fullName>
    </submittedName>
</protein>
<comment type="caution">
    <text evidence="3">The sequence shown here is derived from an EMBL/GenBank/DDBJ whole genome shotgun (WGS) entry which is preliminary data.</text>
</comment>
<evidence type="ECO:0000313" key="3">
    <source>
        <dbReference type="EMBL" id="KAA1109813.1"/>
    </source>
</evidence>
<proteinExistence type="predicted"/>
<sequence length="198" mass="21686">MSANTSSHAEVLAMNTGSEPVHHPNSKFIDRITTLEKHFPVAGLRSVIEAECGPARVLNNIAFEERILLSSATIESNEMYQHHYQLLRKLESQVLQSVADRGIECSPVWEPATFFILAEEALAEDDRITDLRAKLLKFRIQRFRVEAVVEEVVGQVAPVTADHPNNPSSSSSTNFTATGNEGAANPNESTNRNGSGSS</sequence>
<keyword evidence="4" id="KW-1185">Reference proteome</keyword>
<name>A0A5B0QA19_PUCGR</name>
<dbReference type="Proteomes" id="UP000325313">
    <property type="component" value="Unassembled WGS sequence"/>
</dbReference>
<dbReference type="EMBL" id="VSWC01000144">
    <property type="protein sequence ID" value="KAA1078350.1"/>
    <property type="molecule type" value="Genomic_DNA"/>
</dbReference>
<feature type="compositionally biased region" description="Low complexity" evidence="1">
    <location>
        <begin position="159"/>
        <end position="172"/>
    </location>
</feature>
<feature type="compositionally biased region" description="Polar residues" evidence="1">
    <location>
        <begin position="186"/>
        <end position="198"/>
    </location>
</feature>